<gene>
    <name evidence="8" type="ORF">OdinLCB4_005550</name>
</gene>
<feature type="domain" description="4Fe-4S ferredoxin-type" evidence="7">
    <location>
        <begin position="12"/>
        <end position="43"/>
    </location>
</feature>
<keyword evidence="2" id="KW-0004">4Fe-4S</keyword>
<evidence type="ECO:0000313" key="8">
    <source>
        <dbReference type="EMBL" id="WEU39934.1"/>
    </source>
</evidence>
<evidence type="ECO:0000256" key="4">
    <source>
        <dbReference type="ARBA" id="ARBA00023002"/>
    </source>
</evidence>
<dbReference type="InterPro" id="IPR004017">
    <property type="entry name" value="Cys_rich_dom"/>
</dbReference>
<dbReference type="AlphaFoldDB" id="A0AAF0D1J0"/>
<accession>A0AAF0D1J0</accession>
<evidence type="ECO:0000313" key="9">
    <source>
        <dbReference type="Proteomes" id="UP000186851"/>
    </source>
</evidence>
<sequence>MTVKSKLSPKLSKAIIDALQKCSQCGKCRSICPTFEYKNIESYNERGRLMLYKAWNNGEIEVTPAFIDRIYTCLLCRVCEETCPPKVRYMEIAEAVRGKLVEEGFGPVPEQKQAIEAIKKTGNVFGQETKLNEGDLAEFFTVKPKDADYYFFVGCMAGRNYTNLAKNAILVLRKAGFTVGLDPDEKCCAGVAKLQGVEGDFSKIAAENVKHIEGLEPKRIFTVCPMCYAALKKEYPWTKTIPIQHITEVYAELLTKKIIKPTREIPAKVVFFDSCHLGRWSGVYDAPRIVLNSIPGLQVIELERTRNLQRCCGGPIRVPWVDFRNEIAGRTLQEVESSGAEYLVTPCGTCLFNLQSVASANFMEDLKIVDISEILAYSLELIDKIPQYEFE</sequence>
<dbReference type="PANTHER" id="PTHR43255">
    <property type="entry name" value="IRON-SULFUR-BINDING OXIDOREDUCTASE FADF-RELATED-RELATED"/>
    <property type="match status" value="1"/>
</dbReference>
<dbReference type="InterPro" id="IPR017896">
    <property type="entry name" value="4Fe4S_Fe-S-bd"/>
</dbReference>
<dbReference type="KEGG" id="oyw:OdinLCB4_005550"/>
<evidence type="ECO:0000256" key="2">
    <source>
        <dbReference type="ARBA" id="ARBA00022485"/>
    </source>
</evidence>
<dbReference type="GO" id="GO:0051539">
    <property type="term" value="F:4 iron, 4 sulfur cluster binding"/>
    <property type="evidence" value="ECO:0007669"/>
    <property type="project" value="UniProtKB-KW"/>
</dbReference>
<protein>
    <submittedName>
        <fullName evidence="8">(Fe-S)-binding protein</fullName>
    </submittedName>
</protein>
<dbReference type="Pfam" id="PF13183">
    <property type="entry name" value="Fer4_8"/>
    <property type="match status" value="1"/>
</dbReference>
<dbReference type="Proteomes" id="UP000186851">
    <property type="component" value="Chromosome"/>
</dbReference>
<name>A0AAF0D1J0_ODILC</name>
<keyword evidence="3" id="KW-0479">Metal-binding</keyword>
<dbReference type="PANTHER" id="PTHR43255:SF1">
    <property type="entry name" value="IRON-SULFUR-BINDING OXIDOREDUCTASE FADF-RELATED"/>
    <property type="match status" value="1"/>
</dbReference>
<keyword evidence="5" id="KW-0408">Iron</keyword>
<evidence type="ECO:0000256" key="5">
    <source>
        <dbReference type="ARBA" id="ARBA00023004"/>
    </source>
</evidence>
<evidence type="ECO:0000256" key="1">
    <source>
        <dbReference type="ARBA" id="ARBA00007097"/>
    </source>
</evidence>
<dbReference type="InterPro" id="IPR009051">
    <property type="entry name" value="Helical_ferredxn"/>
</dbReference>
<dbReference type="GO" id="GO:0005886">
    <property type="term" value="C:plasma membrane"/>
    <property type="evidence" value="ECO:0007669"/>
    <property type="project" value="TreeGrafter"/>
</dbReference>
<dbReference type="GO" id="GO:0016491">
    <property type="term" value="F:oxidoreductase activity"/>
    <property type="evidence" value="ECO:0007669"/>
    <property type="project" value="UniProtKB-KW"/>
</dbReference>
<keyword evidence="6" id="KW-0411">Iron-sulfur</keyword>
<dbReference type="PROSITE" id="PS51379">
    <property type="entry name" value="4FE4S_FER_2"/>
    <property type="match status" value="2"/>
</dbReference>
<dbReference type="SUPFAM" id="SSF46548">
    <property type="entry name" value="alpha-helical ferredoxin"/>
    <property type="match status" value="1"/>
</dbReference>
<evidence type="ECO:0000256" key="3">
    <source>
        <dbReference type="ARBA" id="ARBA00022723"/>
    </source>
</evidence>
<dbReference type="InterPro" id="IPR051460">
    <property type="entry name" value="HdrC_iron-sulfur_subunit"/>
</dbReference>
<organism evidence="8 9">
    <name type="scientific">Odinarchaeota yellowstonii (strain LCB_4)</name>
    <dbReference type="NCBI Taxonomy" id="1841599"/>
    <lineage>
        <taxon>Archaea</taxon>
        <taxon>Promethearchaeati</taxon>
        <taxon>Candidatus Odinarchaeota</taxon>
        <taxon>Candidatus Odinarchaeia</taxon>
        <taxon>Candidatus Odinarchaeales</taxon>
        <taxon>Candidatus Odinarchaeaceae</taxon>
        <taxon>Candidatus Odinarchaeum</taxon>
    </lineage>
</organism>
<keyword evidence="4" id="KW-0560">Oxidoreductase</keyword>
<reference evidence="8" key="2">
    <citation type="journal article" date="2022" name="Nat. Microbiol.">
        <title>A closed Candidatus Odinarchaeum chromosome exposes Asgard archaeal viruses.</title>
        <authorList>
            <person name="Tamarit D."/>
            <person name="Caceres E.F."/>
            <person name="Krupovic M."/>
            <person name="Nijland R."/>
            <person name="Eme L."/>
            <person name="Robinson N.P."/>
            <person name="Ettema T.J.G."/>
        </authorList>
    </citation>
    <scope>NUCLEOTIDE SEQUENCE</scope>
    <source>
        <strain evidence="8">LCB_4</strain>
    </source>
</reference>
<dbReference type="InterPro" id="IPR017900">
    <property type="entry name" value="4Fe4S_Fe_S_CS"/>
</dbReference>
<evidence type="ECO:0000259" key="7">
    <source>
        <dbReference type="PROSITE" id="PS51379"/>
    </source>
</evidence>
<dbReference type="Gene3D" id="1.10.1060.10">
    <property type="entry name" value="Alpha-helical ferredoxin"/>
    <property type="match status" value="1"/>
</dbReference>
<comment type="similarity">
    <text evidence="1">Belongs to the HdrC family.</text>
</comment>
<dbReference type="Pfam" id="PF02754">
    <property type="entry name" value="CCG"/>
    <property type="match status" value="2"/>
</dbReference>
<evidence type="ECO:0000256" key="6">
    <source>
        <dbReference type="ARBA" id="ARBA00023014"/>
    </source>
</evidence>
<dbReference type="GO" id="GO:0046872">
    <property type="term" value="F:metal ion binding"/>
    <property type="evidence" value="ECO:0007669"/>
    <property type="project" value="UniProtKB-KW"/>
</dbReference>
<proteinExistence type="inferred from homology"/>
<feature type="domain" description="4Fe-4S ferredoxin-type" evidence="7">
    <location>
        <begin position="63"/>
        <end position="93"/>
    </location>
</feature>
<dbReference type="PROSITE" id="PS00198">
    <property type="entry name" value="4FE4S_FER_1"/>
    <property type="match status" value="2"/>
</dbReference>
<reference evidence="8" key="1">
    <citation type="journal article" date="2017" name="Nature">
        <title>Asgard archaea illuminate the origin of eukaryotic cellular complexity.</title>
        <authorList>
            <person name="Zaremba-Niedzwiedzka K."/>
            <person name="Caceres E.F."/>
            <person name="Saw J.H."/>
            <person name="Backstrom D."/>
            <person name="Juzokaite L."/>
            <person name="Vancaester E."/>
            <person name="Seitz K.W."/>
            <person name="Anantharaman K."/>
            <person name="Starnawski P."/>
            <person name="Kjeldsen K.U."/>
            <person name="Scott M.B."/>
            <person name="Nunoura T."/>
            <person name="Banfield J.F."/>
            <person name="Schramm A."/>
            <person name="Baker B.J."/>
            <person name="Spang A."/>
            <person name="Ettema T.J.G."/>
        </authorList>
    </citation>
    <scope>NUCLEOTIDE SEQUENCE</scope>
    <source>
        <strain evidence="8">LCB_4</strain>
    </source>
</reference>
<dbReference type="EMBL" id="CP091871">
    <property type="protein sequence ID" value="WEU39934.1"/>
    <property type="molecule type" value="Genomic_DNA"/>
</dbReference>